<evidence type="ECO:0000256" key="1">
    <source>
        <dbReference type="SAM" id="MobiDB-lite"/>
    </source>
</evidence>
<dbReference type="EMBL" id="CAJNOE010002056">
    <property type="protein sequence ID" value="CAF1465619.1"/>
    <property type="molecule type" value="Genomic_DNA"/>
</dbReference>
<comment type="caution">
    <text evidence="3">The sequence shown here is derived from an EMBL/GenBank/DDBJ whole genome shotgun (WGS) entry which is preliminary data.</text>
</comment>
<feature type="region of interest" description="Disordered" evidence="1">
    <location>
        <begin position="61"/>
        <end position="85"/>
    </location>
</feature>
<sequence length="85" mass="9483">MEKAENKIVRVGRIHRQCREALLIVGFVCLTMMIAVGAVVLARYLVTRKNLLDISVSDTFETQTTTQTTAREPVVQPELNLPDLG</sequence>
<protein>
    <submittedName>
        <fullName evidence="3">Uncharacterized protein</fullName>
    </submittedName>
</protein>
<feature type="transmembrane region" description="Helical" evidence="2">
    <location>
        <begin position="21"/>
        <end position="46"/>
    </location>
</feature>
<evidence type="ECO:0000313" key="4">
    <source>
        <dbReference type="EMBL" id="CAF4105674.1"/>
    </source>
</evidence>
<dbReference type="Proteomes" id="UP000663868">
    <property type="component" value="Unassembled WGS sequence"/>
</dbReference>
<keyword evidence="2" id="KW-1133">Transmembrane helix</keyword>
<evidence type="ECO:0000313" key="5">
    <source>
        <dbReference type="Proteomes" id="UP000663860"/>
    </source>
</evidence>
<dbReference type="Proteomes" id="UP000663860">
    <property type="component" value="Unassembled WGS sequence"/>
</dbReference>
<accession>A0A815QNI0</accession>
<keyword evidence="2" id="KW-0472">Membrane</keyword>
<evidence type="ECO:0000256" key="2">
    <source>
        <dbReference type="SAM" id="Phobius"/>
    </source>
</evidence>
<organism evidence="3 5">
    <name type="scientific">Adineta steineri</name>
    <dbReference type="NCBI Taxonomy" id="433720"/>
    <lineage>
        <taxon>Eukaryota</taxon>
        <taxon>Metazoa</taxon>
        <taxon>Spiralia</taxon>
        <taxon>Gnathifera</taxon>
        <taxon>Rotifera</taxon>
        <taxon>Eurotatoria</taxon>
        <taxon>Bdelloidea</taxon>
        <taxon>Adinetida</taxon>
        <taxon>Adinetidae</taxon>
        <taxon>Adineta</taxon>
    </lineage>
</organism>
<proteinExistence type="predicted"/>
<name>A0A815QNI0_9BILA</name>
<dbReference type="AlphaFoldDB" id="A0A815QNI0"/>
<evidence type="ECO:0000313" key="3">
    <source>
        <dbReference type="EMBL" id="CAF1465619.1"/>
    </source>
</evidence>
<dbReference type="EMBL" id="CAJOBB010004848">
    <property type="protein sequence ID" value="CAF4105674.1"/>
    <property type="molecule type" value="Genomic_DNA"/>
</dbReference>
<keyword evidence="2" id="KW-0812">Transmembrane</keyword>
<gene>
    <name evidence="3" type="ORF">IZO911_LOCUS43170</name>
    <name evidence="4" type="ORF">KXQ929_LOCUS34789</name>
</gene>
<reference evidence="3" key="1">
    <citation type="submission" date="2021-02" db="EMBL/GenBank/DDBJ databases">
        <authorList>
            <person name="Nowell W R."/>
        </authorList>
    </citation>
    <scope>NUCLEOTIDE SEQUENCE</scope>
</reference>